<name>A0A1H8I541_9PROT</name>
<evidence type="ECO:0000313" key="1">
    <source>
        <dbReference type="EMBL" id="SEN63452.1"/>
    </source>
</evidence>
<organism evidence="1 2">
    <name type="scientific">Nitrosomonas marina</name>
    <dbReference type="NCBI Taxonomy" id="917"/>
    <lineage>
        <taxon>Bacteria</taxon>
        <taxon>Pseudomonadati</taxon>
        <taxon>Pseudomonadota</taxon>
        <taxon>Betaproteobacteria</taxon>
        <taxon>Nitrosomonadales</taxon>
        <taxon>Nitrosomonadaceae</taxon>
        <taxon>Nitrosomonas</taxon>
    </lineage>
</organism>
<dbReference type="Proteomes" id="UP000199459">
    <property type="component" value="Unassembled WGS sequence"/>
</dbReference>
<protein>
    <submittedName>
        <fullName evidence="1">Uncharacterized protein</fullName>
    </submittedName>
</protein>
<dbReference type="OrthoDB" id="9936352at2"/>
<proteinExistence type="predicted"/>
<dbReference type="AlphaFoldDB" id="A0A1H8I541"/>
<reference evidence="1 2" key="1">
    <citation type="submission" date="2016-10" db="EMBL/GenBank/DDBJ databases">
        <authorList>
            <person name="de Groot N.N."/>
        </authorList>
    </citation>
    <scope>NUCLEOTIDE SEQUENCE [LARGE SCALE GENOMIC DNA]</scope>
    <source>
        <strain evidence="1 2">Nm22</strain>
    </source>
</reference>
<dbReference type="RefSeq" id="WP_090634406.1">
    <property type="nucleotide sequence ID" value="NZ_FOCP01000029.1"/>
</dbReference>
<sequence>MEKLPFEKNRPQAIERIADAASNLLMPPLTPLHQTFMDQKLGVQEKRSELLRKQDECRNEGYAAAMRLMMPSAEQFQATRGSYLELIHKQRGNKDEQIR</sequence>
<evidence type="ECO:0000313" key="2">
    <source>
        <dbReference type="Proteomes" id="UP000199459"/>
    </source>
</evidence>
<gene>
    <name evidence="1" type="ORF">SAMN05216325_1296</name>
</gene>
<accession>A0A1H8I541</accession>
<dbReference type="EMBL" id="FOCP01000029">
    <property type="protein sequence ID" value="SEN63452.1"/>
    <property type="molecule type" value="Genomic_DNA"/>
</dbReference>